<dbReference type="Pfam" id="PF00293">
    <property type="entry name" value="NUDIX"/>
    <property type="match status" value="1"/>
</dbReference>
<proteinExistence type="inferred from homology"/>
<dbReference type="GO" id="GO:0035529">
    <property type="term" value="F:NADH pyrophosphatase activity"/>
    <property type="evidence" value="ECO:0007669"/>
    <property type="project" value="TreeGrafter"/>
</dbReference>
<dbReference type="AlphaFoldDB" id="T1YSR2"/>
<keyword evidence="4" id="KW-0479">Metal-binding</keyword>
<accession>T1YSR2</accession>
<dbReference type="InterPro" id="IPR000086">
    <property type="entry name" value="NUDIX_hydrolase_dom"/>
</dbReference>
<keyword evidence="5 9" id="KW-0378">Hydrolase</keyword>
<reference evidence="9" key="1">
    <citation type="journal article" date="2013" name="PLoS ONE">
        <title>Biosynthesis of vitamins and cofactors in bacterium-harbouring trypanosomatids depends on the symbiotic association as revealed by genomic analyses.</title>
        <authorList>
            <person name="Klein C.C."/>
            <person name="Alves J.M."/>
            <person name="Serrano M.G."/>
            <person name="Buck G.A."/>
            <person name="Vasconcelos A.T."/>
            <person name="Sagot M.F."/>
            <person name="Teixeira M.M."/>
            <person name="Camargo E.P."/>
            <person name="Motta M.C."/>
        </authorList>
    </citation>
    <scope>NUCLEOTIDE SEQUENCE</scope>
    <source>
        <strain evidence="9">TCC037E</strain>
    </source>
</reference>
<dbReference type="InterPro" id="IPR015797">
    <property type="entry name" value="NUDIX_hydrolase-like_dom_sf"/>
</dbReference>
<dbReference type="GO" id="GO:0005829">
    <property type="term" value="C:cytosol"/>
    <property type="evidence" value="ECO:0007669"/>
    <property type="project" value="TreeGrafter"/>
</dbReference>
<dbReference type="PANTHER" id="PTHR42904">
    <property type="entry name" value="NUDIX HYDROLASE, NUDC SUBFAMILY"/>
    <property type="match status" value="1"/>
</dbReference>
<dbReference type="SUPFAM" id="SSF55811">
    <property type="entry name" value="Nudix"/>
    <property type="match status" value="1"/>
</dbReference>
<dbReference type="GO" id="GO:0046872">
    <property type="term" value="F:metal ion binding"/>
    <property type="evidence" value="ECO:0007669"/>
    <property type="project" value="UniProtKB-KW"/>
</dbReference>
<comment type="cofactor">
    <cofactor evidence="1">
        <name>Mg(2+)</name>
        <dbReference type="ChEBI" id="CHEBI:18420"/>
    </cofactor>
</comment>
<organism evidence="9">
    <name type="scientific">Crithidia acanthocephali</name>
    <dbReference type="NCBI Taxonomy" id="59798"/>
    <lineage>
        <taxon>Eukaryota</taxon>
        <taxon>Discoba</taxon>
        <taxon>Euglenozoa</taxon>
        <taxon>Kinetoplastea</taxon>
        <taxon>Metakinetoplastina</taxon>
        <taxon>Trypanosomatida</taxon>
        <taxon>Trypanosomatidae</taxon>
        <taxon>Leishmaniinae</taxon>
        <taxon>Crithidia</taxon>
    </lineage>
</organism>
<evidence type="ECO:0000259" key="8">
    <source>
        <dbReference type="PROSITE" id="PS51462"/>
    </source>
</evidence>
<dbReference type="Gene3D" id="3.90.79.20">
    <property type="match status" value="1"/>
</dbReference>
<evidence type="ECO:0000256" key="3">
    <source>
        <dbReference type="ARBA" id="ARBA00009595"/>
    </source>
</evidence>
<evidence type="ECO:0000256" key="2">
    <source>
        <dbReference type="ARBA" id="ARBA00001947"/>
    </source>
</evidence>
<dbReference type="PANTHER" id="PTHR42904:SF6">
    <property type="entry name" value="NAD-CAPPED RNA HYDROLASE NUDT12"/>
    <property type="match status" value="1"/>
</dbReference>
<protein>
    <submittedName>
        <fullName evidence="9">NAD+ diphosphatase</fullName>
        <ecNumber evidence="9">3.6.1.22</ecNumber>
    </submittedName>
</protein>
<evidence type="ECO:0000256" key="4">
    <source>
        <dbReference type="ARBA" id="ARBA00022723"/>
    </source>
</evidence>
<evidence type="ECO:0000313" key="9">
    <source>
        <dbReference type="EMBL" id="AGU67957.1"/>
    </source>
</evidence>
<dbReference type="EMBL" id="KF160169">
    <property type="protein sequence ID" value="AGU67957.1"/>
    <property type="molecule type" value="Genomic_DNA"/>
</dbReference>
<comment type="catalytic activity">
    <reaction evidence="7">
        <text>a 5'-end NAD(+)-phospho-ribonucleoside in mRNA + H2O = a 5'-end phospho-adenosine-phospho-ribonucleoside in mRNA + beta-nicotinamide D-ribonucleotide + 2 H(+)</text>
        <dbReference type="Rhea" id="RHEA:60876"/>
        <dbReference type="Rhea" id="RHEA-COMP:15698"/>
        <dbReference type="Rhea" id="RHEA-COMP:15719"/>
        <dbReference type="ChEBI" id="CHEBI:14649"/>
        <dbReference type="ChEBI" id="CHEBI:15377"/>
        <dbReference type="ChEBI" id="CHEBI:15378"/>
        <dbReference type="ChEBI" id="CHEBI:144029"/>
        <dbReference type="ChEBI" id="CHEBI:144051"/>
    </reaction>
    <physiologicalReaction direction="left-to-right" evidence="7">
        <dbReference type="Rhea" id="RHEA:60877"/>
    </physiologicalReaction>
</comment>
<evidence type="ECO:0000256" key="7">
    <source>
        <dbReference type="ARBA" id="ARBA00023679"/>
    </source>
</evidence>
<dbReference type="PROSITE" id="PS51462">
    <property type="entry name" value="NUDIX"/>
    <property type="match status" value="1"/>
</dbReference>
<comment type="similarity">
    <text evidence="3">Belongs to the Nudix hydrolase family. NudC subfamily.</text>
</comment>
<dbReference type="Gene3D" id="3.90.79.10">
    <property type="entry name" value="Nucleoside Triphosphate Pyrophosphohydrolase"/>
    <property type="match status" value="1"/>
</dbReference>
<feature type="domain" description="Nudix hydrolase" evidence="8">
    <location>
        <begin position="174"/>
        <end position="297"/>
    </location>
</feature>
<keyword evidence="6" id="KW-0460">Magnesium</keyword>
<evidence type="ECO:0000256" key="6">
    <source>
        <dbReference type="ARBA" id="ARBA00022842"/>
    </source>
</evidence>
<dbReference type="Pfam" id="PF09297">
    <property type="entry name" value="Zn_ribbon_NUD"/>
    <property type="match status" value="1"/>
</dbReference>
<name>T1YSR2_9TRYP</name>
<dbReference type="EC" id="3.6.1.22" evidence="9"/>
<dbReference type="InterPro" id="IPR050241">
    <property type="entry name" value="NAD-cap_RNA_hydrolase_NudC"/>
</dbReference>
<comment type="cofactor">
    <cofactor evidence="2">
        <name>Zn(2+)</name>
        <dbReference type="ChEBI" id="CHEBI:29105"/>
    </cofactor>
</comment>
<dbReference type="GO" id="GO:0019677">
    <property type="term" value="P:NAD+ catabolic process"/>
    <property type="evidence" value="ECO:0007669"/>
    <property type="project" value="TreeGrafter"/>
</dbReference>
<dbReference type="PROSITE" id="PS00893">
    <property type="entry name" value="NUDIX_BOX"/>
    <property type="match status" value="1"/>
</dbReference>
<dbReference type="GO" id="GO:0005777">
    <property type="term" value="C:peroxisome"/>
    <property type="evidence" value="ECO:0007669"/>
    <property type="project" value="TreeGrafter"/>
</dbReference>
<sequence>MSTFLDLQMSGGVLQRYETERMKPGFQAEHLKASHKPRVVIVRGNDAAFVPRAQRQASEAWWHHSLSDGSLTVKNVAELYYIGEDPRTKENFFATTAANVFGPLLQQVEWKVAKDNYVLEMPRAAQAAFGLSLSLVKWNGANKFCPRCGTATDPTRDVGFSRYCPRCKRQHFPQIMPAVLMAVLDGRGNVILSQRRKSSKQLTLLSGFMLHGETAEEAVRREVEEETGAKVTALRYLGSQPHPYPYMLMLCYYAVAGDSSTLVLEEAELEKVVWVSKAEVRQAYAEGHPDFTLHGPGTTPYAMLKPWAEGKVDDFGNVVQPISKL</sequence>
<dbReference type="InterPro" id="IPR015376">
    <property type="entry name" value="Znr_NADH_PPase"/>
</dbReference>
<evidence type="ECO:0000256" key="1">
    <source>
        <dbReference type="ARBA" id="ARBA00001946"/>
    </source>
</evidence>
<dbReference type="GO" id="GO:0110153">
    <property type="term" value="F:RNA NAD-cap (NMN-forming) hydrolase activity"/>
    <property type="evidence" value="ECO:0007669"/>
    <property type="project" value="RHEA"/>
</dbReference>
<dbReference type="InterPro" id="IPR020084">
    <property type="entry name" value="NUDIX_hydrolase_CS"/>
</dbReference>
<dbReference type="GO" id="GO:0006742">
    <property type="term" value="P:NADP+ catabolic process"/>
    <property type="evidence" value="ECO:0007669"/>
    <property type="project" value="TreeGrafter"/>
</dbReference>
<evidence type="ECO:0000256" key="5">
    <source>
        <dbReference type="ARBA" id="ARBA00022801"/>
    </source>
</evidence>